<dbReference type="AlphaFoldDB" id="A0A0C1PW34"/>
<evidence type="ECO:0000313" key="3">
    <source>
        <dbReference type="Proteomes" id="UP000676478"/>
    </source>
</evidence>
<dbReference type="Proteomes" id="UP000785759">
    <property type="component" value="Unassembled WGS sequence"/>
</dbReference>
<evidence type="ECO:0000313" key="1">
    <source>
        <dbReference type="EMBL" id="MBS1009359.1"/>
    </source>
</evidence>
<proteinExistence type="predicted"/>
<dbReference type="OrthoDB" id="2294039at2"/>
<dbReference type="GeneID" id="56992836"/>
<reference evidence="1" key="3">
    <citation type="submission" date="2022-09" db="EMBL/GenBank/DDBJ databases">
        <title>Genome-inferred correspondence between phylogeny and metabolic traits in the wild Drosophila gut microbiome.</title>
        <authorList>
            <person name="Bueno E."/>
            <person name="Blow F."/>
            <person name="Douglas A.E."/>
        </authorList>
    </citation>
    <scope>NUCLEOTIDE SEQUENCE</scope>
    <source>
        <strain evidence="1">Dm-2019-70</strain>
    </source>
</reference>
<name>A0A0C1PW34_LEVBR</name>
<gene>
    <name evidence="2" type="ORF">DIS17_07670</name>
    <name evidence="1" type="ORF">JK167_00755</name>
</gene>
<sequence>MSYLTATELRALIQQTPAYRNAQAILNDEWAAQAAENPLFQAPMTVADLKFARDLQLAGVSQMGPDFTNYAAVQQWIAINRPSLTADDIAWLQQNCE</sequence>
<reference evidence="1" key="2">
    <citation type="submission" date="2020-12" db="EMBL/GenBank/DDBJ databases">
        <authorList>
            <person name="Mcmullen J.G."/>
        </authorList>
    </citation>
    <scope>NUCLEOTIDE SEQUENCE</scope>
    <source>
        <strain evidence="1">Dm-2019-70</strain>
    </source>
</reference>
<accession>A0A0C1PW34</accession>
<dbReference type="RefSeq" id="WP_021742573.1">
    <property type="nucleotide sequence ID" value="NZ_BEWS01000007.1"/>
</dbReference>
<evidence type="ECO:0000313" key="2">
    <source>
        <dbReference type="EMBL" id="TOZ04053.1"/>
    </source>
</evidence>
<dbReference type="EMBL" id="QFDK01000007">
    <property type="protein sequence ID" value="TOZ04053.1"/>
    <property type="molecule type" value="Genomic_DNA"/>
</dbReference>
<organism evidence="1 3">
    <name type="scientific">Levilactobacillus brevis</name>
    <name type="common">Lactobacillus brevis</name>
    <dbReference type="NCBI Taxonomy" id="1580"/>
    <lineage>
        <taxon>Bacteria</taxon>
        <taxon>Bacillati</taxon>
        <taxon>Bacillota</taxon>
        <taxon>Bacilli</taxon>
        <taxon>Lactobacillales</taxon>
        <taxon>Lactobacillaceae</taxon>
        <taxon>Levilactobacillus</taxon>
    </lineage>
</organism>
<comment type="caution">
    <text evidence="1">The sequence shown here is derived from an EMBL/GenBank/DDBJ whole genome shotgun (WGS) entry which is preliminary data.</text>
</comment>
<dbReference type="Proteomes" id="UP000676478">
    <property type="component" value="Unassembled WGS sequence"/>
</dbReference>
<reference evidence="2" key="1">
    <citation type="submission" date="2018-05" db="EMBL/GenBank/DDBJ databases">
        <title>Genome Comparison of Lactic Acid Bacteria Isolated from non-Wheat Sourdough.</title>
        <authorList>
            <person name="Rice T."/>
            <person name="Axel C."/>
            <person name="Lynch K.M."/>
            <person name="Benz C."/>
            <person name="Arendt E.K."/>
            <person name="Coffey A."/>
        </authorList>
    </citation>
    <scope>NUCLEOTIDE SEQUENCE</scope>
    <source>
        <strain evidence="2">TR055</strain>
    </source>
</reference>
<dbReference type="EMBL" id="JAERKF010000001">
    <property type="protein sequence ID" value="MBS1009359.1"/>
    <property type="molecule type" value="Genomic_DNA"/>
</dbReference>
<protein>
    <submittedName>
        <fullName evidence="1">Uncharacterized protein</fullName>
    </submittedName>
</protein>